<feature type="domain" description="NADP-dependent oxidoreductase" evidence="3">
    <location>
        <begin position="2"/>
        <end position="49"/>
    </location>
</feature>
<evidence type="ECO:0000256" key="1">
    <source>
        <dbReference type="ARBA" id="ARBA00022857"/>
    </source>
</evidence>
<dbReference type="InterPro" id="IPR036812">
    <property type="entry name" value="NAD(P)_OxRdtase_dom_sf"/>
</dbReference>
<proteinExistence type="inferred from homology"/>
<name>A0A4Q9MNF2_9APHY</name>
<evidence type="ECO:0000259" key="3">
    <source>
        <dbReference type="Pfam" id="PF00248"/>
    </source>
</evidence>
<protein>
    <submittedName>
        <fullName evidence="4">Aldo/keto reductase</fullName>
    </submittedName>
</protein>
<dbReference type="PANTHER" id="PTHR43364">
    <property type="entry name" value="NADH-SPECIFIC METHYLGLYOXAL REDUCTASE-RELATED"/>
    <property type="match status" value="1"/>
</dbReference>
<dbReference type="AlphaFoldDB" id="A0A4Q9MNF2"/>
<comment type="similarity">
    <text evidence="2">Belongs to the aldo/keto reductase family. Aldo/keto reductase 2 subfamily.</text>
</comment>
<organism evidence="4">
    <name type="scientific">Dichomitus squalens</name>
    <dbReference type="NCBI Taxonomy" id="114155"/>
    <lineage>
        <taxon>Eukaryota</taxon>
        <taxon>Fungi</taxon>
        <taxon>Dikarya</taxon>
        <taxon>Basidiomycota</taxon>
        <taxon>Agaricomycotina</taxon>
        <taxon>Agaricomycetes</taxon>
        <taxon>Polyporales</taxon>
        <taxon>Polyporaceae</taxon>
        <taxon>Dichomitus</taxon>
    </lineage>
</organism>
<accession>A0A4Q9MNF2</accession>
<dbReference type="Pfam" id="PF00248">
    <property type="entry name" value="Aldo_ket_red"/>
    <property type="match status" value="2"/>
</dbReference>
<dbReference type="SUPFAM" id="SSF51430">
    <property type="entry name" value="NAD(P)-linked oxidoreductase"/>
    <property type="match status" value="1"/>
</dbReference>
<reference evidence="4" key="1">
    <citation type="submission" date="2019-01" db="EMBL/GenBank/DDBJ databases">
        <title>Draft genome sequences of three monokaryotic isolates of the white-rot basidiomycete fungus Dichomitus squalens.</title>
        <authorList>
            <consortium name="DOE Joint Genome Institute"/>
            <person name="Lopez S.C."/>
            <person name="Andreopoulos B."/>
            <person name="Pangilinan J."/>
            <person name="Lipzen A."/>
            <person name="Riley R."/>
            <person name="Ahrendt S."/>
            <person name="Ng V."/>
            <person name="Barry K."/>
            <person name="Daum C."/>
            <person name="Grigoriev I.V."/>
            <person name="Hilden K.S."/>
            <person name="Makela M.R."/>
            <person name="de Vries R.P."/>
        </authorList>
    </citation>
    <scope>NUCLEOTIDE SEQUENCE [LARGE SCALE GENOMIC DNA]</scope>
    <source>
        <strain evidence="4">OM18370.1</strain>
    </source>
</reference>
<sequence>MSIGDNWAPYGMGAMDKYPSFKLLEAYFDAGGNIIDTANNYQDESSEEFHQAETHFAGNNMKNLHISVERSLKKLCTDYIDILYVHIGISDTPAWVVSKANMYARQTGKTPFVDIIPTVKAEGMALCPWNVLAGGKIRTDVEEEKRRETGEKGLYLPSSPSWAEFFADDVVRVAGCSVIAKVLEKVAAEVDASTIQAVAIAYVMQKMPYVFPIVGGRKVEHLHANIQALEIVLTPEHIKQLEAAVPFEPGFPYSSIGDGSAYIPHFAMVAEFGKWPTPQSIRPTKDWPWP</sequence>
<gene>
    <name evidence="4" type="ORF">BD311DRAFT_778189</name>
</gene>
<dbReference type="PANTHER" id="PTHR43364:SF7">
    <property type="entry name" value="NADP-DEPENDENT OXIDOREDUCTASE DOMAIN-CONTAINING PROTEIN-RELATED"/>
    <property type="match status" value="1"/>
</dbReference>
<dbReference type="InterPro" id="IPR050523">
    <property type="entry name" value="AKR_Detox_Biosynth"/>
</dbReference>
<evidence type="ECO:0000313" key="4">
    <source>
        <dbReference type="EMBL" id="TBU28647.1"/>
    </source>
</evidence>
<feature type="domain" description="NADP-dependent oxidoreductase" evidence="3">
    <location>
        <begin position="86"/>
        <end position="244"/>
    </location>
</feature>
<dbReference type="Gene3D" id="3.20.20.100">
    <property type="entry name" value="NADP-dependent oxidoreductase domain"/>
    <property type="match status" value="2"/>
</dbReference>
<keyword evidence="1" id="KW-0521">NADP</keyword>
<dbReference type="InterPro" id="IPR023210">
    <property type="entry name" value="NADP_OxRdtase_dom"/>
</dbReference>
<dbReference type="EMBL" id="ML143420">
    <property type="protein sequence ID" value="TBU28647.1"/>
    <property type="molecule type" value="Genomic_DNA"/>
</dbReference>
<evidence type="ECO:0000256" key="2">
    <source>
        <dbReference type="ARBA" id="ARBA00038157"/>
    </source>
</evidence>
<dbReference type="Proteomes" id="UP000292957">
    <property type="component" value="Unassembled WGS sequence"/>
</dbReference>
<dbReference type="OrthoDB" id="48988at2759"/>